<proteinExistence type="predicted"/>
<evidence type="ECO:0000313" key="2">
    <source>
        <dbReference type="Proteomes" id="UP001628192"/>
    </source>
</evidence>
<dbReference type="Proteomes" id="UP001628192">
    <property type="component" value="Unassembled WGS sequence"/>
</dbReference>
<reference evidence="1 2" key="1">
    <citation type="journal article" date="2025" name="Int. J. Syst. Evol. Microbiol.">
        <title>Desulfovibrio falkowii sp. nov., Porphyromonas miyakawae sp. nov., Mediterraneibacter flintii sp. nov. and Owariibacterium komagatae gen. nov., sp. nov., isolated from human faeces.</title>
        <authorList>
            <person name="Hamaguchi T."/>
            <person name="Ohara M."/>
            <person name="Hisatomi A."/>
            <person name="Sekiguchi K."/>
            <person name="Takeda J.I."/>
            <person name="Ueyama J."/>
            <person name="Ito M."/>
            <person name="Nishiwaki H."/>
            <person name="Ogi T."/>
            <person name="Hirayama M."/>
            <person name="Ohkuma M."/>
            <person name="Sakamoto M."/>
            <person name="Ohno K."/>
        </authorList>
    </citation>
    <scope>NUCLEOTIDE SEQUENCE [LARGE SCALE GENOMIC DNA]</scope>
    <source>
        <strain evidence="1 2">13CB8C</strain>
    </source>
</reference>
<gene>
    <name evidence="1" type="ORF">Defa_19310</name>
</gene>
<keyword evidence="2" id="KW-1185">Reference proteome</keyword>
<sequence>MLKGPGIFRGLYFPAIQRRTAAQTRAEGALSGKADRFCRWKGSGNNGIQP</sequence>
<organism evidence="1 2">
    <name type="scientific">Desulfovibrio falkowii</name>
    <dbReference type="NCBI Taxonomy" id="3136602"/>
    <lineage>
        <taxon>Bacteria</taxon>
        <taxon>Pseudomonadati</taxon>
        <taxon>Thermodesulfobacteriota</taxon>
        <taxon>Desulfovibrionia</taxon>
        <taxon>Desulfovibrionales</taxon>
        <taxon>Desulfovibrionaceae</taxon>
        <taxon>Desulfovibrio</taxon>
    </lineage>
</organism>
<comment type="caution">
    <text evidence="1">The sequence shown here is derived from an EMBL/GenBank/DDBJ whole genome shotgun (WGS) entry which is preliminary data.</text>
</comment>
<name>A0ABQ0E9V5_9BACT</name>
<dbReference type="EMBL" id="BAAFSG010000001">
    <property type="protein sequence ID" value="GAB1254444.1"/>
    <property type="molecule type" value="Genomic_DNA"/>
</dbReference>
<accession>A0ABQ0E9V5</accession>
<evidence type="ECO:0000313" key="1">
    <source>
        <dbReference type="EMBL" id="GAB1254444.1"/>
    </source>
</evidence>
<protein>
    <submittedName>
        <fullName evidence="1">Uncharacterized protein</fullName>
    </submittedName>
</protein>